<keyword evidence="1" id="KW-1133">Transmembrane helix</keyword>
<name>A0A553HQR2_9PEZI</name>
<reference evidence="3" key="1">
    <citation type="submission" date="2019-06" db="EMBL/GenBank/DDBJ databases">
        <title>Draft genome sequence of the griseofulvin-producing fungus Xylaria cubensis strain G536.</title>
        <authorList>
            <person name="Mead M.E."/>
            <person name="Raja H.A."/>
            <person name="Steenwyk J.L."/>
            <person name="Knowles S.L."/>
            <person name="Oberlies N.H."/>
            <person name="Rokas A."/>
        </authorList>
    </citation>
    <scope>NUCLEOTIDE SEQUENCE [LARGE SCALE GENOMIC DNA]</scope>
    <source>
        <strain evidence="3">G536</strain>
    </source>
</reference>
<protein>
    <submittedName>
        <fullName evidence="2">Uncharacterized protein</fullName>
    </submittedName>
</protein>
<dbReference type="Proteomes" id="UP000319160">
    <property type="component" value="Unassembled WGS sequence"/>
</dbReference>
<comment type="caution">
    <text evidence="2">The sequence shown here is derived from an EMBL/GenBank/DDBJ whole genome shotgun (WGS) entry which is preliminary data.</text>
</comment>
<organism evidence="2 3">
    <name type="scientific">Xylaria flabelliformis</name>
    <dbReference type="NCBI Taxonomy" id="2512241"/>
    <lineage>
        <taxon>Eukaryota</taxon>
        <taxon>Fungi</taxon>
        <taxon>Dikarya</taxon>
        <taxon>Ascomycota</taxon>
        <taxon>Pezizomycotina</taxon>
        <taxon>Sordariomycetes</taxon>
        <taxon>Xylariomycetidae</taxon>
        <taxon>Xylariales</taxon>
        <taxon>Xylariaceae</taxon>
        <taxon>Xylaria</taxon>
    </lineage>
</organism>
<evidence type="ECO:0000256" key="1">
    <source>
        <dbReference type="SAM" id="Phobius"/>
    </source>
</evidence>
<accession>A0A553HQR2</accession>
<feature type="transmembrane region" description="Helical" evidence="1">
    <location>
        <begin position="197"/>
        <end position="221"/>
    </location>
</feature>
<dbReference type="STRING" id="2512241.A0A553HQR2"/>
<feature type="transmembrane region" description="Helical" evidence="1">
    <location>
        <begin position="277"/>
        <end position="295"/>
    </location>
</feature>
<dbReference type="OrthoDB" id="1937642at2759"/>
<evidence type="ECO:0000313" key="2">
    <source>
        <dbReference type="EMBL" id="TRX90295.1"/>
    </source>
</evidence>
<feature type="transmembrane region" description="Helical" evidence="1">
    <location>
        <begin position="301"/>
        <end position="319"/>
    </location>
</feature>
<proteinExistence type="predicted"/>
<gene>
    <name evidence="2" type="ORF">FHL15_008840</name>
</gene>
<dbReference type="AlphaFoldDB" id="A0A553HQR2"/>
<dbReference type="EMBL" id="VFLP01000057">
    <property type="protein sequence ID" value="TRX90295.1"/>
    <property type="molecule type" value="Genomic_DNA"/>
</dbReference>
<feature type="transmembrane region" description="Helical" evidence="1">
    <location>
        <begin position="58"/>
        <end position="76"/>
    </location>
</feature>
<evidence type="ECO:0000313" key="3">
    <source>
        <dbReference type="Proteomes" id="UP000319160"/>
    </source>
</evidence>
<keyword evidence="1" id="KW-0472">Membrane</keyword>
<keyword evidence="1" id="KW-0812">Transmembrane</keyword>
<keyword evidence="3" id="KW-1185">Reference proteome</keyword>
<feature type="transmembrane region" description="Helical" evidence="1">
    <location>
        <begin position="173"/>
        <end position="191"/>
    </location>
</feature>
<sequence>MPVLSYIIQQAFNPSSSSSGFFQQWANPSDVFSVLLILGGDVVARALAQLAGSRITPVAFSFGWVSYAIMAVVHAFGENKLMPAADCACKVINGHNGFVRDNSSWIISRIMRDFETWKDDGPANRPAIQTHIGELLKHEKNSRKIIEQSNRAGLRISIYKAGNAQPGYPGHDWVYFAGFATVIAQLGLAAIPCGLYGHWAILVVTIAGIILSFATGALPQWTREKWACRRNAAKTVILTRGNGSQHAIVILGTGNGLDLEDLATAGSMSFPSCLTRCATVILAALWILLLITAAGIQENTWYLLAIGSIGMLDNIYVAGASRSPKNFGIPLQFVEVIGHNKVMKALLEVESRYPRVGRSMLRTFFPGDLEPEEQVEWDKYSKLTKE</sequence>